<evidence type="ECO:0000256" key="5">
    <source>
        <dbReference type="ARBA" id="ARBA00023242"/>
    </source>
</evidence>
<dbReference type="PROSITE" id="PS51032">
    <property type="entry name" value="AP2_ERF"/>
    <property type="match status" value="1"/>
</dbReference>
<evidence type="ECO:0000259" key="8">
    <source>
        <dbReference type="PROSITE" id="PS51032"/>
    </source>
</evidence>
<evidence type="ECO:0000313" key="9">
    <source>
        <dbReference type="EMBL" id="GMN41058.1"/>
    </source>
</evidence>
<feature type="region of interest" description="Disordered" evidence="7">
    <location>
        <begin position="229"/>
        <end position="259"/>
    </location>
</feature>
<dbReference type="AlphaFoldDB" id="A0AA87ZRF9"/>
<keyword evidence="4" id="KW-0804">Transcription</keyword>
<feature type="region of interest" description="Disordered" evidence="7">
    <location>
        <begin position="136"/>
        <end position="155"/>
    </location>
</feature>
<feature type="domain" description="AP2/ERF" evidence="8">
    <location>
        <begin position="152"/>
        <end position="210"/>
    </location>
</feature>
<protein>
    <recommendedName>
        <fullName evidence="8">AP2/ERF domain-containing protein</fullName>
    </recommendedName>
</protein>
<dbReference type="PRINTS" id="PR00367">
    <property type="entry name" value="ETHRSPELEMNT"/>
</dbReference>
<evidence type="ECO:0000256" key="4">
    <source>
        <dbReference type="ARBA" id="ARBA00023163"/>
    </source>
</evidence>
<dbReference type="InterPro" id="IPR016177">
    <property type="entry name" value="DNA-bd_dom_sf"/>
</dbReference>
<dbReference type="GO" id="GO:0003677">
    <property type="term" value="F:DNA binding"/>
    <property type="evidence" value="ECO:0007669"/>
    <property type="project" value="UniProtKB-KW"/>
</dbReference>
<evidence type="ECO:0000256" key="1">
    <source>
        <dbReference type="ARBA" id="ARBA00004123"/>
    </source>
</evidence>
<dbReference type="GO" id="GO:0005634">
    <property type="term" value="C:nucleus"/>
    <property type="evidence" value="ECO:0007669"/>
    <property type="project" value="UniProtKB-SubCell"/>
</dbReference>
<dbReference type="InterPro" id="IPR036955">
    <property type="entry name" value="AP2/ERF_dom_sf"/>
</dbReference>
<feature type="compositionally biased region" description="Basic residues" evidence="7">
    <location>
        <begin position="141"/>
        <end position="155"/>
    </location>
</feature>
<evidence type="ECO:0000256" key="6">
    <source>
        <dbReference type="ARBA" id="ARBA00024343"/>
    </source>
</evidence>
<evidence type="ECO:0000256" key="3">
    <source>
        <dbReference type="ARBA" id="ARBA00023125"/>
    </source>
</evidence>
<evidence type="ECO:0000256" key="2">
    <source>
        <dbReference type="ARBA" id="ARBA00023015"/>
    </source>
</evidence>
<dbReference type="PANTHER" id="PTHR31190">
    <property type="entry name" value="DNA-BINDING DOMAIN"/>
    <property type="match status" value="1"/>
</dbReference>
<dbReference type="PANTHER" id="PTHR31190:SF484">
    <property type="entry name" value="AP2_ERF DOMAIN-CONTAINING PROTEIN"/>
    <property type="match status" value="1"/>
</dbReference>
<dbReference type="SUPFAM" id="SSF54171">
    <property type="entry name" value="DNA-binding domain"/>
    <property type="match status" value="1"/>
</dbReference>
<sequence length="283" mass="30580">MADAILGEFITSQSQAYNNQNPSSTSGTSTSQLIPCLTNQWGDLPLQVNDSDDMIVYNSLHDAVTFGWSPSDLTAAAAEVDTLDSLTSAEILGGQPGGYTTSSQMINNHQMNALFSFQSDFRGGDFAVQRNQEKCINSSGGRRRPARSRGRHYRGVRQRPWGKFAAEIRDPARNGARVWLGTYETAEEAALAYDRAAFGMRGSKALLNFPHRIGSGDPPPVRITAKRRECRDHASGVSPKKIKGLAGGGGGEGRDRESEKRLDALPVASNMSLLTCGDELLVS</sequence>
<accession>A0AA87ZRF9</accession>
<evidence type="ECO:0000256" key="7">
    <source>
        <dbReference type="SAM" id="MobiDB-lite"/>
    </source>
</evidence>
<keyword evidence="5" id="KW-0539">Nucleus</keyword>
<dbReference type="FunFam" id="3.30.730.10:FF:000001">
    <property type="entry name" value="Ethylene-responsive transcription factor 2"/>
    <property type="match status" value="1"/>
</dbReference>
<dbReference type="InterPro" id="IPR044808">
    <property type="entry name" value="ERF_plant"/>
</dbReference>
<comment type="subcellular location">
    <subcellularLocation>
        <location evidence="1">Nucleus</location>
    </subcellularLocation>
</comment>
<proteinExistence type="inferred from homology"/>
<evidence type="ECO:0000313" key="10">
    <source>
        <dbReference type="Proteomes" id="UP001187192"/>
    </source>
</evidence>
<dbReference type="GO" id="GO:0009873">
    <property type="term" value="P:ethylene-activated signaling pathway"/>
    <property type="evidence" value="ECO:0007669"/>
    <property type="project" value="InterPro"/>
</dbReference>
<organism evidence="9 10">
    <name type="scientific">Ficus carica</name>
    <name type="common">Common fig</name>
    <dbReference type="NCBI Taxonomy" id="3494"/>
    <lineage>
        <taxon>Eukaryota</taxon>
        <taxon>Viridiplantae</taxon>
        <taxon>Streptophyta</taxon>
        <taxon>Embryophyta</taxon>
        <taxon>Tracheophyta</taxon>
        <taxon>Spermatophyta</taxon>
        <taxon>Magnoliopsida</taxon>
        <taxon>eudicotyledons</taxon>
        <taxon>Gunneridae</taxon>
        <taxon>Pentapetalae</taxon>
        <taxon>rosids</taxon>
        <taxon>fabids</taxon>
        <taxon>Rosales</taxon>
        <taxon>Moraceae</taxon>
        <taxon>Ficeae</taxon>
        <taxon>Ficus</taxon>
    </lineage>
</organism>
<gene>
    <name evidence="9" type="ORF">TIFTF001_010287</name>
</gene>
<keyword evidence="3" id="KW-0238">DNA-binding</keyword>
<dbReference type="EMBL" id="BTGU01000012">
    <property type="protein sequence ID" value="GMN41058.1"/>
    <property type="molecule type" value="Genomic_DNA"/>
</dbReference>
<keyword evidence="10" id="KW-1185">Reference proteome</keyword>
<comment type="caution">
    <text evidence="9">The sequence shown here is derived from an EMBL/GenBank/DDBJ whole genome shotgun (WGS) entry which is preliminary data.</text>
</comment>
<dbReference type="GO" id="GO:0003700">
    <property type="term" value="F:DNA-binding transcription factor activity"/>
    <property type="evidence" value="ECO:0007669"/>
    <property type="project" value="InterPro"/>
</dbReference>
<reference evidence="9" key="1">
    <citation type="submission" date="2023-07" db="EMBL/GenBank/DDBJ databases">
        <title>draft genome sequence of fig (Ficus carica).</title>
        <authorList>
            <person name="Takahashi T."/>
            <person name="Nishimura K."/>
        </authorList>
    </citation>
    <scope>NUCLEOTIDE SEQUENCE</scope>
</reference>
<dbReference type="Pfam" id="PF00847">
    <property type="entry name" value="AP2"/>
    <property type="match status" value="1"/>
</dbReference>
<name>A0AA87ZRF9_FICCA</name>
<dbReference type="InterPro" id="IPR001471">
    <property type="entry name" value="AP2/ERF_dom"/>
</dbReference>
<dbReference type="Gene3D" id="3.30.730.10">
    <property type="entry name" value="AP2/ERF domain"/>
    <property type="match status" value="1"/>
</dbReference>
<dbReference type="Proteomes" id="UP001187192">
    <property type="component" value="Unassembled WGS sequence"/>
</dbReference>
<dbReference type="CDD" id="cd00018">
    <property type="entry name" value="AP2"/>
    <property type="match status" value="1"/>
</dbReference>
<comment type="similarity">
    <text evidence="6">Belongs to the AP2/ERF transcription factor family. ERF subfamily.</text>
</comment>
<dbReference type="SMART" id="SM00380">
    <property type="entry name" value="AP2"/>
    <property type="match status" value="1"/>
</dbReference>
<keyword evidence="2" id="KW-0805">Transcription regulation</keyword>